<dbReference type="Pfam" id="PF14223">
    <property type="entry name" value="Retrotran_gag_2"/>
    <property type="match status" value="1"/>
</dbReference>
<reference evidence="3" key="2">
    <citation type="submission" date="2025-08" db="UniProtKB">
        <authorList>
            <consortium name="RefSeq"/>
        </authorList>
    </citation>
    <scope>IDENTIFICATION</scope>
    <source>
        <tissue evidence="3">Leaf</tissue>
    </source>
</reference>
<dbReference type="Proteomes" id="UP000694864">
    <property type="component" value="Chromosome 2"/>
</dbReference>
<evidence type="ECO:0000313" key="2">
    <source>
        <dbReference type="Proteomes" id="UP000694864"/>
    </source>
</evidence>
<proteinExistence type="predicted"/>
<accession>A0ABM0WPA8</accession>
<keyword evidence="2" id="KW-1185">Reference proteome</keyword>
<feature type="region of interest" description="Disordered" evidence="1">
    <location>
        <begin position="217"/>
        <end position="256"/>
    </location>
</feature>
<evidence type="ECO:0000313" key="3">
    <source>
        <dbReference type="RefSeq" id="XP_010474079.1"/>
    </source>
</evidence>
<dbReference type="PANTHER" id="PTHR35317">
    <property type="entry name" value="OS04G0629600 PROTEIN"/>
    <property type="match status" value="1"/>
</dbReference>
<protein>
    <submittedName>
        <fullName evidence="3">Uncharacterized protein LOC104753533</fullName>
    </submittedName>
</protein>
<name>A0ABM0WPA8_CAMSA</name>
<dbReference type="RefSeq" id="XP_010474079.1">
    <property type="nucleotide sequence ID" value="XM_010475777.1"/>
</dbReference>
<reference evidence="2" key="1">
    <citation type="journal article" date="2014" name="Nat. Commun.">
        <title>The emerging biofuel crop Camelina sativa retains a highly undifferentiated hexaploid genome structure.</title>
        <authorList>
            <person name="Kagale S."/>
            <person name="Koh C."/>
            <person name="Nixon J."/>
            <person name="Bollina V."/>
            <person name="Clarke W.E."/>
            <person name="Tuteja R."/>
            <person name="Spillane C."/>
            <person name="Robinson S.J."/>
            <person name="Links M.G."/>
            <person name="Clarke C."/>
            <person name="Higgins E.E."/>
            <person name="Huebert T."/>
            <person name="Sharpe A.G."/>
            <person name="Parkin I.A."/>
        </authorList>
    </citation>
    <scope>NUCLEOTIDE SEQUENCE [LARGE SCALE GENOMIC DNA]</scope>
    <source>
        <strain evidence="2">cv. DH55</strain>
    </source>
</reference>
<dbReference type="GeneID" id="104753533"/>
<gene>
    <name evidence="3" type="primary">LOC104753533</name>
</gene>
<sequence>MSGASFPANLPSMVSTVPILTGTNFSEWKEKVEFTLGVLDMDLALREEEPDPLTIISTEEEKALHKAWEKANRLSMMFLKMTIASNIKTSLPDADKAIDYLAAIEERFKTADKSLAGKLMADLTTIKYDGTRSMHEHCIEMTNLAAKLKNLGMSVDDSFLVQFILNSLPPQYGPFQMNYNAIDERWTSTELANKLVQEEARLGREGIKVSHHVQGVGPKVGFRHKKSHQRAQPTMTDSDQVNPKKKGKERLQVQLL</sequence>
<organism evidence="2 3">
    <name type="scientific">Camelina sativa</name>
    <name type="common">False flax</name>
    <name type="synonym">Myagrum sativum</name>
    <dbReference type="NCBI Taxonomy" id="90675"/>
    <lineage>
        <taxon>Eukaryota</taxon>
        <taxon>Viridiplantae</taxon>
        <taxon>Streptophyta</taxon>
        <taxon>Embryophyta</taxon>
        <taxon>Tracheophyta</taxon>
        <taxon>Spermatophyta</taxon>
        <taxon>Magnoliopsida</taxon>
        <taxon>eudicotyledons</taxon>
        <taxon>Gunneridae</taxon>
        <taxon>Pentapetalae</taxon>
        <taxon>rosids</taxon>
        <taxon>malvids</taxon>
        <taxon>Brassicales</taxon>
        <taxon>Brassicaceae</taxon>
        <taxon>Camelineae</taxon>
        <taxon>Camelina</taxon>
    </lineage>
</organism>
<evidence type="ECO:0000256" key="1">
    <source>
        <dbReference type="SAM" id="MobiDB-lite"/>
    </source>
</evidence>
<dbReference type="PANTHER" id="PTHR35317:SF10">
    <property type="entry name" value="RNA-DIRECTED DNA POLYMERASE"/>
    <property type="match status" value="1"/>
</dbReference>
<feature type="compositionally biased region" description="Polar residues" evidence="1">
    <location>
        <begin position="230"/>
        <end position="241"/>
    </location>
</feature>